<keyword evidence="3" id="KW-1185">Reference proteome</keyword>
<dbReference type="InterPro" id="IPR013783">
    <property type="entry name" value="Ig-like_fold"/>
</dbReference>
<name>A0A2T7PUQ2_POMCA</name>
<evidence type="ECO:0000313" key="3">
    <source>
        <dbReference type="Proteomes" id="UP000245119"/>
    </source>
</evidence>
<protein>
    <recommendedName>
        <fullName evidence="1">Ig-like domain-containing protein</fullName>
    </recommendedName>
</protein>
<gene>
    <name evidence="2" type="ORF">C0Q70_04147</name>
</gene>
<dbReference type="CDD" id="cd00096">
    <property type="entry name" value="Ig"/>
    <property type="match status" value="1"/>
</dbReference>
<dbReference type="Proteomes" id="UP000245119">
    <property type="component" value="Linkage Group LG2"/>
</dbReference>
<evidence type="ECO:0000259" key="1">
    <source>
        <dbReference type="PROSITE" id="PS50835"/>
    </source>
</evidence>
<dbReference type="Gene3D" id="2.60.40.10">
    <property type="entry name" value="Immunoglobulins"/>
    <property type="match status" value="2"/>
</dbReference>
<dbReference type="AlphaFoldDB" id="A0A2T7PUQ2"/>
<proteinExistence type="predicted"/>
<comment type="caution">
    <text evidence="2">The sequence shown here is derived from an EMBL/GenBank/DDBJ whole genome shotgun (WGS) entry which is preliminary data.</text>
</comment>
<dbReference type="InterPro" id="IPR036179">
    <property type="entry name" value="Ig-like_dom_sf"/>
</dbReference>
<dbReference type="EMBL" id="PZQS01000002">
    <property type="protein sequence ID" value="PVD37152.1"/>
    <property type="molecule type" value="Genomic_DNA"/>
</dbReference>
<accession>A0A2T7PUQ2</accession>
<dbReference type="InterPro" id="IPR007110">
    <property type="entry name" value="Ig-like_dom"/>
</dbReference>
<sequence>MLTPQLDSRYNVVDGRLSIQNPQEEKDAGAYYCTAVNDFGTVRTHSVRISFGCNARKPFQGTAINCNPPRYNPGELSSLGIFHRHYLCSSNSGNFFLPSLLFTDASFQWFKGPGLNFVRPHLNLHQFVSYNGRLYFSETQRSDAGMYYCVVTLTTPRGQRAATVQPPSRTSLGIELLIRGDSELNFDTTDAHRYMV</sequence>
<dbReference type="OrthoDB" id="5982258at2759"/>
<dbReference type="STRING" id="400727.A0A2T7PUQ2"/>
<organism evidence="2 3">
    <name type="scientific">Pomacea canaliculata</name>
    <name type="common">Golden apple snail</name>
    <dbReference type="NCBI Taxonomy" id="400727"/>
    <lineage>
        <taxon>Eukaryota</taxon>
        <taxon>Metazoa</taxon>
        <taxon>Spiralia</taxon>
        <taxon>Lophotrochozoa</taxon>
        <taxon>Mollusca</taxon>
        <taxon>Gastropoda</taxon>
        <taxon>Caenogastropoda</taxon>
        <taxon>Architaenioglossa</taxon>
        <taxon>Ampullarioidea</taxon>
        <taxon>Ampullariidae</taxon>
        <taxon>Pomacea</taxon>
    </lineage>
</organism>
<evidence type="ECO:0000313" key="2">
    <source>
        <dbReference type="EMBL" id="PVD37152.1"/>
    </source>
</evidence>
<feature type="domain" description="Ig-like" evidence="1">
    <location>
        <begin position="58"/>
        <end position="165"/>
    </location>
</feature>
<reference evidence="2 3" key="1">
    <citation type="submission" date="2018-04" db="EMBL/GenBank/DDBJ databases">
        <title>The genome of golden apple snail Pomacea canaliculata provides insight into stress tolerance and invasive adaptation.</title>
        <authorList>
            <person name="Liu C."/>
            <person name="Liu B."/>
            <person name="Ren Y."/>
            <person name="Zhang Y."/>
            <person name="Wang H."/>
            <person name="Li S."/>
            <person name="Jiang F."/>
            <person name="Yin L."/>
            <person name="Zhang G."/>
            <person name="Qian W."/>
            <person name="Fan W."/>
        </authorList>
    </citation>
    <scope>NUCLEOTIDE SEQUENCE [LARGE SCALE GENOMIC DNA]</scope>
    <source>
        <strain evidence="2">SZHN2017</strain>
        <tissue evidence="2">Muscle</tissue>
    </source>
</reference>
<dbReference type="SUPFAM" id="SSF48726">
    <property type="entry name" value="Immunoglobulin"/>
    <property type="match status" value="2"/>
</dbReference>
<dbReference type="PROSITE" id="PS50835">
    <property type="entry name" value="IG_LIKE"/>
    <property type="match status" value="1"/>
</dbReference>